<sequence length="832" mass="92866">MTYSCIKGESAVDTQLFISSGDETLLAKAEAFNSTDRIVVTTQSHLVLTIRKHDAKDKVITAINFDFKAKYASSIALTAIKHKLNMHDISTDTKITTGYSDVSFAKYVCEAFNQFNSQLLLRESAKAVKSLVPSMISSDEEAVRNLMEWTGVSTEKAEAIYEESHSDLMEEIIKSVTLTADHNAYELHDMEMEVFAQNQRNVVVLRSPTGTCKTEFAKALIEREASKGRKTATITGLIAVVKQHTPSNVASAFYDEQMHVIENATHLSATVNSLTNAFTAETVKEADTIIIDECEKVLQSIFDPRSDYISELAKRTIRAELAQAIRSNKKVIFMDADATDAISVRYAKAFGRKVKTVNMRKNVYRDIATTVESIEVMNQELIAKKLLGKSQMFIACDRKGEIDRLVEQSGYINSKGKVDYNKALKAGILVVHSENKGGKEQRAFLKNPNKEIVKYRTVIVSPCLREGFSITANHADEVIVLCNRVLQPTALVQLARRLRTAIRLTFAVPTFSQAAAYTDYRADAIKGNINSELEAEFLVREELLKSNLRFTLAKTLQLLGFNVERVDVDFEEIKAASKADKVSKEAFEKSEMKATTEALNLNNVSIAELKEKEELTTDESYAVKKYEIAQRLRISTERVDEDVYEFNKVFKKDFLKAFKGNLLNGGTSSKEAKAMKVLADALGVKELSVDTEIVVEDTTAVYNHIVDKQRRSTFNAAGLCELKAGKKRSDTKGKKAASRALKEIMTALGFVEKRNRRGNTTNGKIYTLHKLAKSALFESNAIDEIQAQFVLVDDKRRESERARVEAEVAAEKAAAEKTDNNINNNKKVNEHA</sequence>
<proteinExistence type="predicted"/>
<dbReference type="InterPro" id="IPR027417">
    <property type="entry name" value="P-loop_NTPase"/>
</dbReference>
<dbReference type="Proteomes" id="UP000002275">
    <property type="component" value="Chromosome I"/>
</dbReference>
<dbReference type="Gene3D" id="3.40.50.300">
    <property type="entry name" value="P-loop containing nucleotide triphosphate hydrolases"/>
    <property type="match status" value="1"/>
</dbReference>
<gene>
    <name evidence="2" type="ordered locus">VV1_0400</name>
</gene>
<dbReference type="EMBL" id="AE016795">
    <property type="protein sequence ID" value="AAO08923.1"/>
    <property type="molecule type" value="Genomic_DNA"/>
</dbReference>
<name>A0A3Q0L1V6_VIBVU</name>
<evidence type="ECO:0000313" key="3">
    <source>
        <dbReference type="Proteomes" id="UP000002275"/>
    </source>
</evidence>
<accession>A0A3Q0L1V6</accession>
<evidence type="ECO:0008006" key="4">
    <source>
        <dbReference type="Google" id="ProtNLM"/>
    </source>
</evidence>
<dbReference type="AlphaFoldDB" id="A0A3Q0L1V6"/>
<evidence type="ECO:0000313" key="2">
    <source>
        <dbReference type="EMBL" id="AAO08923.1"/>
    </source>
</evidence>
<organism evidence="2 3">
    <name type="scientific">Vibrio vulnificus (strain CMCP6)</name>
    <dbReference type="NCBI Taxonomy" id="216895"/>
    <lineage>
        <taxon>Bacteria</taxon>
        <taxon>Pseudomonadati</taxon>
        <taxon>Pseudomonadota</taxon>
        <taxon>Gammaproteobacteria</taxon>
        <taxon>Vibrionales</taxon>
        <taxon>Vibrionaceae</taxon>
        <taxon>Vibrio</taxon>
    </lineage>
</organism>
<reference evidence="3" key="1">
    <citation type="submission" date="2002-12" db="EMBL/GenBank/DDBJ databases">
        <title>Complete genome sequence of Vibrio vulnificus CMCP6.</title>
        <authorList>
            <person name="Rhee J.H."/>
            <person name="Kim S.Y."/>
            <person name="Chung S.S."/>
            <person name="Kim J.J."/>
            <person name="Moon Y.H."/>
            <person name="Jeong H."/>
            <person name="Choy H.E."/>
        </authorList>
    </citation>
    <scope>NUCLEOTIDE SEQUENCE [LARGE SCALE GENOMIC DNA]</scope>
    <source>
        <strain evidence="3">CMCP6</strain>
    </source>
</reference>
<protein>
    <recommendedName>
        <fullName evidence="4">Replication origin-binding protein domain-containing protein</fullName>
    </recommendedName>
</protein>
<reference evidence="2 3" key="2">
    <citation type="journal article" date="2003" name="Infect. Immun.">
        <title>Characterization and pathogenic significance of Vibrio vulnificus antigens preferentially expressed in septicemic patients.</title>
        <authorList>
            <person name="Kim Y.R."/>
            <person name="Lee S.E."/>
            <person name="Kim C.M."/>
            <person name="Kim S.Y."/>
            <person name="Shin E.K."/>
            <person name="Shin D.H."/>
            <person name="Chung S.S."/>
            <person name="Choy H.E."/>
            <person name="Progulske-Fox A."/>
            <person name="Hillman J.D."/>
            <person name="Handfield M."/>
            <person name="Rhee J.H."/>
        </authorList>
    </citation>
    <scope>NUCLEOTIDE SEQUENCE [LARGE SCALE GENOMIC DNA]</scope>
    <source>
        <strain evidence="2 3">CMCP6</strain>
    </source>
</reference>
<reference evidence="2 3" key="3">
    <citation type="journal article" date="2011" name="Mol. Syst. Biol.">
        <title>Integrative genome-scale metabolic analysis of Vibrio vulnificus for drug targeting and discovery.</title>
        <authorList>
            <person name="Kim H.U."/>
            <person name="Kim S.Y."/>
            <person name="Jeong H."/>
            <person name="Kim T.Y."/>
            <person name="Kim J.J."/>
            <person name="Choy H.E."/>
            <person name="Yi K.Y."/>
            <person name="Rhee J.H."/>
            <person name="Lee S.Y."/>
        </authorList>
    </citation>
    <scope>NUCLEOTIDE SEQUENCE [LARGE SCALE GENOMIC DNA]</scope>
    <source>
        <strain evidence="2 3">CMCP6</strain>
    </source>
</reference>
<evidence type="ECO:0000256" key="1">
    <source>
        <dbReference type="SAM" id="MobiDB-lite"/>
    </source>
</evidence>
<feature type="region of interest" description="Disordered" evidence="1">
    <location>
        <begin position="811"/>
        <end position="832"/>
    </location>
</feature>
<dbReference type="SUPFAM" id="SSF52540">
    <property type="entry name" value="P-loop containing nucleoside triphosphate hydrolases"/>
    <property type="match status" value="1"/>
</dbReference>
<dbReference type="KEGG" id="vvu:VV1_0400"/>
<dbReference type="RefSeq" id="WP_011078498.1">
    <property type="nucleotide sequence ID" value="NC_004459.3"/>
</dbReference>